<accession>A0A8H8CIL4</accession>
<keyword evidence="3 6" id="KW-1133">Transmembrane helix</keyword>
<feature type="transmembrane region" description="Helical" evidence="6">
    <location>
        <begin position="105"/>
        <end position="127"/>
    </location>
</feature>
<evidence type="ECO:0008006" key="8">
    <source>
        <dbReference type="Google" id="ProtNLM"/>
    </source>
</evidence>
<proteinExistence type="predicted"/>
<evidence type="ECO:0000313" key="7">
    <source>
        <dbReference type="EMBL" id="KAG5167792.1"/>
    </source>
</evidence>
<evidence type="ECO:0000256" key="1">
    <source>
        <dbReference type="ARBA" id="ARBA00004141"/>
    </source>
</evidence>
<feature type="transmembrane region" description="Helical" evidence="6">
    <location>
        <begin position="452"/>
        <end position="475"/>
    </location>
</feature>
<feature type="compositionally biased region" description="Low complexity" evidence="5">
    <location>
        <begin position="305"/>
        <end position="318"/>
    </location>
</feature>
<comment type="caution">
    <text evidence="7">The sequence shown here is derived from an EMBL/GenBank/DDBJ whole genome shotgun (WGS) entry which is preliminary data.</text>
</comment>
<feature type="transmembrane region" description="Helical" evidence="6">
    <location>
        <begin position="650"/>
        <end position="672"/>
    </location>
</feature>
<dbReference type="PANTHER" id="PTHR31794:SF2">
    <property type="entry name" value="AUXIN EFFLUX TRANSPORTER FAMILY PROTEIN (EUROFUNG)"/>
    <property type="match status" value="1"/>
</dbReference>
<feature type="compositionally biased region" description="Polar residues" evidence="5">
    <location>
        <begin position="278"/>
        <end position="290"/>
    </location>
</feature>
<feature type="compositionally biased region" description="Low complexity" evidence="5">
    <location>
        <begin position="326"/>
        <end position="350"/>
    </location>
</feature>
<gene>
    <name evidence="7" type="ORF">JR316_006383</name>
</gene>
<dbReference type="Pfam" id="PF03547">
    <property type="entry name" value="Mem_trans"/>
    <property type="match status" value="1"/>
</dbReference>
<feature type="transmembrane region" description="Helical" evidence="6">
    <location>
        <begin position="41"/>
        <end position="63"/>
    </location>
</feature>
<dbReference type="GO" id="GO:0005783">
    <property type="term" value="C:endoplasmic reticulum"/>
    <property type="evidence" value="ECO:0007669"/>
    <property type="project" value="TreeGrafter"/>
</dbReference>
<evidence type="ECO:0000256" key="5">
    <source>
        <dbReference type="SAM" id="MobiDB-lite"/>
    </source>
</evidence>
<name>A0A8H8CIL4_PSICU</name>
<dbReference type="AlphaFoldDB" id="A0A8H8CIL4"/>
<keyword evidence="2 6" id="KW-0812">Transmembrane</keyword>
<feature type="transmembrane region" description="Helical" evidence="6">
    <location>
        <begin position="139"/>
        <end position="162"/>
    </location>
</feature>
<feature type="transmembrane region" description="Helical" evidence="6">
    <location>
        <begin position="495"/>
        <end position="516"/>
    </location>
</feature>
<feature type="transmembrane region" description="Helical" evidence="6">
    <location>
        <begin position="79"/>
        <end position="99"/>
    </location>
</feature>
<dbReference type="EMBL" id="JAFIQS010000006">
    <property type="protein sequence ID" value="KAG5167792.1"/>
    <property type="molecule type" value="Genomic_DNA"/>
</dbReference>
<dbReference type="GO" id="GO:0016020">
    <property type="term" value="C:membrane"/>
    <property type="evidence" value="ECO:0007669"/>
    <property type="project" value="UniProtKB-SubCell"/>
</dbReference>
<evidence type="ECO:0000256" key="6">
    <source>
        <dbReference type="SAM" id="Phobius"/>
    </source>
</evidence>
<dbReference type="GO" id="GO:0055085">
    <property type="term" value="P:transmembrane transport"/>
    <property type="evidence" value="ECO:0007669"/>
    <property type="project" value="InterPro"/>
</dbReference>
<feature type="transmembrane region" description="Helical" evidence="6">
    <location>
        <begin position="610"/>
        <end position="629"/>
    </location>
</feature>
<comment type="subcellular location">
    <subcellularLocation>
        <location evidence="1">Membrane</location>
        <topology evidence="1">Multi-pass membrane protein</topology>
    </subcellularLocation>
</comment>
<organism evidence="7">
    <name type="scientific">Psilocybe cubensis</name>
    <name type="common">Psychedelic mushroom</name>
    <name type="synonym">Stropharia cubensis</name>
    <dbReference type="NCBI Taxonomy" id="181762"/>
    <lineage>
        <taxon>Eukaryota</taxon>
        <taxon>Fungi</taxon>
        <taxon>Dikarya</taxon>
        <taxon>Basidiomycota</taxon>
        <taxon>Agaricomycotina</taxon>
        <taxon>Agaricomycetes</taxon>
        <taxon>Agaricomycetidae</taxon>
        <taxon>Agaricales</taxon>
        <taxon>Agaricineae</taxon>
        <taxon>Strophariaceae</taxon>
        <taxon>Psilocybe</taxon>
    </lineage>
</organism>
<feature type="transmembrane region" description="Helical" evidence="6">
    <location>
        <begin position="182"/>
        <end position="203"/>
    </location>
</feature>
<feature type="transmembrane region" description="Helical" evidence="6">
    <location>
        <begin position="576"/>
        <end position="598"/>
    </location>
</feature>
<dbReference type="PANTHER" id="PTHR31794">
    <property type="entry name" value="AUXIN EFFLUX TRANSPORTER FAMILY PROTEIN (EUROFUNG)"/>
    <property type="match status" value="1"/>
</dbReference>
<reference evidence="7" key="1">
    <citation type="submission" date="2021-02" db="EMBL/GenBank/DDBJ databases">
        <title>Psilocybe cubensis genome.</title>
        <authorList>
            <person name="Mckernan K.J."/>
            <person name="Crawford S."/>
            <person name="Trippe A."/>
            <person name="Kane L.T."/>
            <person name="Mclaughlin S."/>
        </authorList>
    </citation>
    <scope>NUCLEOTIDE SEQUENCE [LARGE SCALE GENOMIC DNA]</scope>
    <source>
        <strain evidence="7">MGC-MH-2018</strain>
    </source>
</reference>
<feature type="compositionally biased region" description="Polar residues" evidence="5">
    <location>
        <begin position="351"/>
        <end position="361"/>
    </location>
</feature>
<feature type="region of interest" description="Disordered" evidence="5">
    <location>
        <begin position="264"/>
        <end position="401"/>
    </location>
</feature>
<dbReference type="InterPro" id="IPR004776">
    <property type="entry name" value="Mem_transp_PIN-like"/>
</dbReference>
<keyword evidence="4 6" id="KW-0472">Membrane</keyword>
<evidence type="ECO:0000256" key="4">
    <source>
        <dbReference type="ARBA" id="ARBA00023136"/>
    </source>
</evidence>
<protein>
    <recommendedName>
        <fullName evidence="8">Auxin efflux carrier</fullName>
    </recommendedName>
</protein>
<sequence>MALEHVVRRAIHLHVQDPASGGAGYHNYLAQRDGETPFGDLLLAVFNSILEVFILCAAGYILARQGILDKKTQKQINRLNVSLFTPALLFSKVAFYLTPEKLKELWVIPIWFMIVTLTSMAVGRVLGWSFGLRKSQRSFIMAAAMFMNSNALPIALMQSLVTSVPDLAWGSDDNKNAMLGRALTYLTMYSTLGMVVSLLYGCVEDSEVIPSQVRYSYGVSLLSRADTILTPATIVSSTVTPSTSILGLDTETGERTPLLVDFDDDETEAGGEHDLKTHPSTSTLVHSTSTPKDKKGKMVNHFTESPTSSVSSSPRIGASGSGADTGAGITATAATGGRPPRLTPGRRNTTFYNSFPNSPNESRADLPAWGVNGSSGAPPGIATDGRMEHESDSEEEEDEVAHNLDRTAADLEHGTHHRDAARPPSSFSKFVSSVSAALQPVKKYVLLPITSFLLAVHAFMTVPLYAALLSLIVALTPPLQYALEHNEVLRPVNGAIGTCGKCAVPITLVVLGGYFWSDEDGAVDAKDKAKKKKKPKKDRRSYLQRVKEFLHISTSEDSGSTPTIEPGKKPGETKTVMLSILARMIITPLVLTPLMVMATMSDWHAVFEDPVFVVVNTLLLCSPPALTLAQITSAGAGGGSFERLISRTIFWSYCVMTPVVMLGSVLGGLWLAEL</sequence>
<evidence type="ECO:0000256" key="3">
    <source>
        <dbReference type="ARBA" id="ARBA00022989"/>
    </source>
</evidence>
<evidence type="ECO:0000256" key="2">
    <source>
        <dbReference type="ARBA" id="ARBA00022692"/>
    </source>
</evidence>